<evidence type="ECO:0000313" key="3">
    <source>
        <dbReference type="RefSeq" id="XP_013790273.2"/>
    </source>
</evidence>
<proteinExistence type="inferred from homology"/>
<protein>
    <submittedName>
        <fullName evidence="3">Protein ROP-like</fullName>
    </submittedName>
</protein>
<dbReference type="InterPro" id="IPR001619">
    <property type="entry name" value="Sec1-like"/>
</dbReference>
<dbReference type="SUPFAM" id="SSF56815">
    <property type="entry name" value="Sec1/munc18-like (SM) proteins"/>
    <property type="match status" value="1"/>
</dbReference>
<dbReference type="Pfam" id="PF00995">
    <property type="entry name" value="Sec1"/>
    <property type="match status" value="1"/>
</dbReference>
<dbReference type="Proteomes" id="UP000694941">
    <property type="component" value="Unplaced"/>
</dbReference>
<evidence type="ECO:0000256" key="1">
    <source>
        <dbReference type="ARBA" id="ARBA00009884"/>
    </source>
</evidence>
<dbReference type="PANTHER" id="PTHR11679">
    <property type="entry name" value="VESICLE PROTEIN SORTING-ASSOCIATED"/>
    <property type="match status" value="1"/>
</dbReference>
<dbReference type="InterPro" id="IPR036045">
    <property type="entry name" value="Sec1-like_sf"/>
</dbReference>
<keyword evidence="2" id="KW-1185">Reference proteome</keyword>
<evidence type="ECO:0000313" key="2">
    <source>
        <dbReference type="Proteomes" id="UP000694941"/>
    </source>
</evidence>
<name>A0ABM1BWZ0_LIMPO</name>
<dbReference type="InterPro" id="IPR043154">
    <property type="entry name" value="Sec-1-like_dom1"/>
</dbReference>
<dbReference type="RefSeq" id="XP_013790273.2">
    <property type="nucleotide sequence ID" value="XM_013934819.2"/>
</dbReference>
<comment type="similarity">
    <text evidence="1">Belongs to the STXBP/unc-18/SEC1 family.</text>
</comment>
<gene>
    <name evidence="3" type="primary">LOC106474128</name>
</gene>
<organism evidence="2 3">
    <name type="scientific">Limulus polyphemus</name>
    <name type="common">Atlantic horseshoe crab</name>
    <dbReference type="NCBI Taxonomy" id="6850"/>
    <lineage>
        <taxon>Eukaryota</taxon>
        <taxon>Metazoa</taxon>
        <taxon>Ecdysozoa</taxon>
        <taxon>Arthropoda</taxon>
        <taxon>Chelicerata</taxon>
        <taxon>Merostomata</taxon>
        <taxon>Xiphosura</taxon>
        <taxon>Limulidae</taxon>
        <taxon>Limulus</taxon>
    </lineage>
</organism>
<accession>A0ABM1BWZ0</accession>
<reference evidence="3" key="1">
    <citation type="submission" date="2025-08" db="UniProtKB">
        <authorList>
            <consortium name="RefSeq"/>
        </authorList>
    </citation>
    <scope>IDENTIFICATION</scope>
    <source>
        <tissue evidence="3">Muscle</tissue>
    </source>
</reference>
<dbReference type="Gene3D" id="3.40.50.2060">
    <property type="match status" value="1"/>
</dbReference>
<dbReference type="Gene3D" id="3.40.50.1910">
    <property type="match status" value="1"/>
</dbReference>
<dbReference type="GeneID" id="106474128"/>
<sequence length="202" mass="23228">MALKALVGMKIMSDVIKMVRKKGEWKVLVVDQLGMRMISACCKMHEIAAEGITIVEDLFKKREPLPDMEAIYLITPTDKSVRALMSDFQTPSRHMYRCAHVFFTEACPDELFNELCKSSCAKVIKTLKEINIAFLPYESQVFSLDTPETFQYYYNPARATLRSAKLERIAEQVATLCATLGEYPSVRYRRYLSYTFSSFQIL</sequence>
<dbReference type="InterPro" id="IPR027482">
    <property type="entry name" value="Sec1-like_dom2"/>
</dbReference>